<dbReference type="AlphaFoldDB" id="A0A1H8JP34"/>
<accession>A0A1H8JP34</accession>
<evidence type="ECO:0000256" key="1">
    <source>
        <dbReference type="SAM" id="MobiDB-lite"/>
    </source>
</evidence>
<gene>
    <name evidence="2" type="ORF">SAMN05216388_1005137</name>
</gene>
<name>A0A1H8JP34_9EURY</name>
<feature type="compositionally biased region" description="Acidic residues" evidence="1">
    <location>
        <begin position="26"/>
        <end position="37"/>
    </location>
</feature>
<protein>
    <submittedName>
        <fullName evidence="2">Uncharacterized protein</fullName>
    </submittedName>
</protein>
<evidence type="ECO:0000313" key="3">
    <source>
        <dbReference type="Proteomes" id="UP000198775"/>
    </source>
</evidence>
<reference evidence="3" key="1">
    <citation type="submission" date="2016-10" db="EMBL/GenBank/DDBJ databases">
        <authorList>
            <person name="Varghese N."/>
            <person name="Submissions S."/>
        </authorList>
    </citation>
    <scope>NUCLEOTIDE SEQUENCE [LARGE SCALE GENOMIC DNA]</scope>
    <source>
        <strain evidence="3">IBRC-M 10043</strain>
    </source>
</reference>
<keyword evidence="3" id="KW-1185">Reference proteome</keyword>
<dbReference type="RefSeq" id="WP_092658890.1">
    <property type="nucleotide sequence ID" value="NZ_FOCX01000005.1"/>
</dbReference>
<sequence length="156" mass="16947">MPTRRSVLVSTGALVTAGCSSRNDTDSDGSDSSDGEAFDNTILDERGGTKLQPGTHAAFDFTYEGTKSVQIAYDLTVVDDWDIDVLVLDGENYDRYPDGGHLSYSAELSAIETDEVQNEGYVSAGRYAIVFDNTDRFTEPTDIPVPIEFDVEVATN</sequence>
<proteinExistence type="predicted"/>
<dbReference type="Proteomes" id="UP000198775">
    <property type="component" value="Unassembled WGS sequence"/>
</dbReference>
<dbReference type="OrthoDB" id="186620at2157"/>
<feature type="region of interest" description="Disordered" evidence="1">
    <location>
        <begin position="19"/>
        <end position="40"/>
    </location>
</feature>
<evidence type="ECO:0000313" key="2">
    <source>
        <dbReference type="EMBL" id="SEN82442.1"/>
    </source>
</evidence>
<dbReference type="EMBL" id="FOCX01000005">
    <property type="protein sequence ID" value="SEN82442.1"/>
    <property type="molecule type" value="Genomic_DNA"/>
</dbReference>
<dbReference type="PROSITE" id="PS51257">
    <property type="entry name" value="PROKAR_LIPOPROTEIN"/>
    <property type="match status" value="1"/>
</dbReference>
<organism evidence="2 3">
    <name type="scientific">Halorientalis persicus</name>
    <dbReference type="NCBI Taxonomy" id="1367881"/>
    <lineage>
        <taxon>Archaea</taxon>
        <taxon>Methanobacteriati</taxon>
        <taxon>Methanobacteriota</taxon>
        <taxon>Stenosarchaea group</taxon>
        <taxon>Halobacteria</taxon>
        <taxon>Halobacteriales</taxon>
        <taxon>Haloarculaceae</taxon>
        <taxon>Halorientalis</taxon>
    </lineage>
</organism>